<dbReference type="Proteomes" id="UP001328107">
    <property type="component" value="Unassembled WGS sequence"/>
</dbReference>
<gene>
    <name evidence="1" type="ORF">PMAYCL1PPCAC_07285</name>
</gene>
<organism evidence="1 2">
    <name type="scientific">Pristionchus mayeri</name>
    <dbReference type="NCBI Taxonomy" id="1317129"/>
    <lineage>
        <taxon>Eukaryota</taxon>
        <taxon>Metazoa</taxon>
        <taxon>Ecdysozoa</taxon>
        <taxon>Nematoda</taxon>
        <taxon>Chromadorea</taxon>
        <taxon>Rhabditida</taxon>
        <taxon>Rhabditina</taxon>
        <taxon>Diplogasteromorpha</taxon>
        <taxon>Diplogasteroidea</taxon>
        <taxon>Neodiplogasteridae</taxon>
        <taxon>Pristionchus</taxon>
    </lineage>
</organism>
<sequence length="71" mass="7900">LKSPFTPIPDPSETAFDTFFSAIEKHQKIRGDDPAMIDVTHGDKRMTYRELSENTKSLAGFLKSIGFPVNG</sequence>
<dbReference type="SUPFAM" id="SSF56801">
    <property type="entry name" value="Acetyl-CoA synthetase-like"/>
    <property type="match status" value="1"/>
</dbReference>
<feature type="non-terminal residue" evidence="1">
    <location>
        <position position="71"/>
    </location>
</feature>
<evidence type="ECO:0000313" key="2">
    <source>
        <dbReference type="Proteomes" id="UP001328107"/>
    </source>
</evidence>
<feature type="non-terminal residue" evidence="1">
    <location>
        <position position="1"/>
    </location>
</feature>
<reference evidence="2" key="1">
    <citation type="submission" date="2022-10" db="EMBL/GenBank/DDBJ databases">
        <title>Genome assembly of Pristionchus species.</title>
        <authorList>
            <person name="Yoshida K."/>
            <person name="Sommer R.J."/>
        </authorList>
    </citation>
    <scope>NUCLEOTIDE SEQUENCE [LARGE SCALE GENOMIC DNA]</scope>
    <source>
        <strain evidence="2">RS5460</strain>
    </source>
</reference>
<accession>A0AAN4ZG50</accession>
<evidence type="ECO:0000313" key="1">
    <source>
        <dbReference type="EMBL" id="GMR37090.1"/>
    </source>
</evidence>
<dbReference type="AlphaFoldDB" id="A0AAN4ZG50"/>
<proteinExistence type="predicted"/>
<keyword evidence="2" id="KW-1185">Reference proteome</keyword>
<name>A0AAN4ZG50_9BILA</name>
<protein>
    <submittedName>
        <fullName evidence="1">Uncharacterized protein</fullName>
    </submittedName>
</protein>
<comment type="caution">
    <text evidence="1">The sequence shown here is derived from an EMBL/GenBank/DDBJ whole genome shotgun (WGS) entry which is preliminary data.</text>
</comment>
<dbReference type="EMBL" id="BTRK01000002">
    <property type="protein sequence ID" value="GMR37090.1"/>
    <property type="molecule type" value="Genomic_DNA"/>
</dbReference>